<dbReference type="AlphaFoldDB" id="A0AAV4LAZ8"/>
<name>A0AAV4LAZ8_9BACL</name>
<accession>A0AAV4LAZ8</accession>
<keyword evidence="2" id="KW-1185">Reference proteome</keyword>
<evidence type="ECO:0000313" key="1">
    <source>
        <dbReference type="EMBL" id="GIM44868.1"/>
    </source>
</evidence>
<dbReference type="RefSeq" id="WP_282198121.1">
    <property type="nucleotide sequence ID" value="NZ_BOQE01000001.1"/>
</dbReference>
<organism evidence="1 2">
    <name type="scientific">Collibacillus ludicampi</name>
    <dbReference type="NCBI Taxonomy" id="2771369"/>
    <lineage>
        <taxon>Bacteria</taxon>
        <taxon>Bacillati</taxon>
        <taxon>Bacillota</taxon>
        <taxon>Bacilli</taxon>
        <taxon>Bacillales</taxon>
        <taxon>Alicyclobacillaceae</taxon>
        <taxon>Collibacillus</taxon>
    </lineage>
</organism>
<dbReference type="Proteomes" id="UP001057291">
    <property type="component" value="Unassembled WGS sequence"/>
</dbReference>
<dbReference type="EMBL" id="BOQE01000001">
    <property type="protein sequence ID" value="GIM44868.1"/>
    <property type="molecule type" value="Genomic_DNA"/>
</dbReference>
<sequence length="54" mass="6433">MKKDYKIEWADNYGTRGETFILASSQEEAEHWFRDEYGFTGNVTITPFHNSERE</sequence>
<comment type="caution">
    <text evidence="1">The sequence shown here is derived from an EMBL/GenBank/DDBJ whole genome shotgun (WGS) entry which is preliminary data.</text>
</comment>
<proteinExistence type="predicted"/>
<reference evidence="1" key="1">
    <citation type="journal article" date="2023" name="Int. J. Syst. Evol. Microbiol.">
        <title>Collibacillus ludicampi gen. nov., sp. nov., a new soil bacterium of the family Alicyclobacillaceae.</title>
        <authorList>
            <person name="Jojima T."/>
            <person name="Ioku Y."/>
            <person name="Fukuta Y."/>
            <person name="Shirasaka N."/>
            <person name="Matsumura Y."/>
            <person name="Mori M."/>
        </authorList>
    </citation>
    <scope>NUCLEOTIDE SEQUENCE</scope>
    <source>
        <strain evidence="1">TP075</strain>
    </source>
</reference>
<evidence type="ECO:0000313" key="2">
    <source>
        <dbReference type="Proteomes" id="UP001057291"/>
    </source>
</evidence>
<gene>
    <name evidence="1" type="ORF">DNHGIG_04170</name>
</gene>
<protein>
    <submittedName>
        <fullName evidence="1">Uncharacterized protein</fullName>
    </submittedName>
</protein>